<dbReference type="AlphaFoldDB" id="A0A4S2D1B4"/>
<gene>
    <name evidence="1" type="ORF">E5352_05880</name>
</gene>
<proteinExistence type="predicted"/>
<dbReference type="Proteomes" id="UP000306631">
    <property type="component" value="Unassembled WGS sequence"/>
</dbReference>
<accession>A0A4S2D1B4</accession>
<organism evidence="1 2">
    <name type="scientific">Stenotrophomonas maltophilia</name>
    <name type="common">Pseudomonas maltophilia</name>
    <name type="synonym">Xanthomonas maltophilia</name>
    <dbReference type="NCBI Taxonomy" id="40324"/>
    <lineage>
        <taxon>Bacteria</taxon>
        <taxon>Pseudomonadati</taxon>
        <taxon>Pseudomonadota</taxon>
        <taxon>Gammaproteobacteria</taxon>
        <taxon>Lysobacterales</taxon>
        <taxon>Lysobacteraceae</taxon>
        <taxon>Stenotrophomonas</taxon>
        <taxon>Stenotrophomonas maltophilia group</taxon>
    </lineage>
</organism>
<dbReference type="RefSeq" id="WP_136003908.1">
    <property type="nucleotide sequence ID" value="NZ_SRYW01000004.1"/>
</dbReference>
<name>A0A4S2D1B4_STEMA</name>
<comment type="caution">
    <text evidence="1">The sequence shown here is derived from an EMBL/GenBank/DDBJ whole genome shotgun (WGS) entry which is preliminary data.</text>
</comment>
<evidence type="ECO:0000313" key="1">
    <source>
        <dbReference type="EMBL" id="TGY35248.1"/>
    </source>
</evidence>
<dbReference type="EMBL" id="SRYW01000004">
    <property type="protein sequence ID" value="TGY35248.1"/>
    <property type="molecule type" value="Genomic_DNA"/>
</dbReference>
<sequence length="83" mass="9239">MKPDYNESNVPSAEYRVRTVVRHVVTRYCHPYTHRAPSPCDVNQADIHISGGSKVVCEVPDEQQAWEIATALAEADGSSVQRD</sequence>
<reference evidence="1 2" key="1">
    <citation type="submission" date="2019-04" db="EMBL/GenBank/DDBJ databases">
        <title>Microbes associate with the intestines of laboratory mice.</title>
        <authorList>
            <person name="Navarre W."/>
            <person name="Wong E."/>
            <person name="Huang K."/>
            <person name="Tropini C."/>
            <person name="Ng K."/>
            <person name="Yu B."/>
        </authorList>
    </citation>
    <scope>NUCLEOTIDE SEQUENCE [LARGE SCALE GENOMIC DNA]</scope>
    <source>
        <strain evidence="1 2">NM62_B4-13</strain>
    </source>
</reference>
<evidence type="ECO:0000313" key="2">
    <source>
        <dbReference type="Proteomes" id="UP000306631"/>
    </source>
</evidence>
<protein>
    <submittedName>
        <fullName evidence="1">Uncharacterized protein</fullName>
    </submittedName>
</protein>